<keyword evidence="1" id="KW-0472">Membrane</keyword>
<organism evidence="2 3">
    <name type="scientific">Streptomyces thermogriseus</name>
    <dbReference type="NCBI Taxonomy" id="75292"/>
    <lineage>
        <taxon>Bacteria</taxon>
        <taxon>Bacillati</taxon>
        <taxon>Actinomycetota</taxon>
        <taxon>Actinomycetes</taxon>
        <taxon>Kitasatosporales</taxon>
        <taxon>Streptomycetaceae</taxon>
        <taxon>Streptomyces</taxon>
    </lineage>
</organism>
<proteinExistence type="predicted"/>
<keyword evidence="3" id="KW-1185">Reference proteome</keyword>
<evidence type="ECO:0008006" key="4">
    <source>
        <dbReference type="Google" id="ProtNLM"/>
    </source>
</evidence>
<accession>A0ABN1T3H9</accession>
<sequence length="89" mass="8937">MLWETLGSALIGLLLGWTAFHRLAHRLPSRLLVQSTGVAGALFGAFVTHSALGSGGPLPALLGAAVVSTAALSLLVRPAAGLGRRSAPA</sequence>
<protein>
    <recommendedName>
        <fullName evidence="4">Integral membrane protein</fullName>
    </recommendedName>
</protein>
<reference evidence="2 3" key="1">
    <citation type="journal article" date="2019" name="Int. J. Syst. Evol. Microbiol.">
        <title>The Global Catalogue of Microorganisms (GCM) 10K type strain sequencing project: providing services to taxonomists for standard genome sequencing and annotation.</title>
        <authorList>
            <consortium name="The Broad Institute Genomics Platform"/>
            <consortium name="The Broad Institute Genome Sequencing Center for Infectious Disease"/>
            <person name="Wu L."/>
            <person name="Ma J."/>
        </authorList>
    </citation>
    <scope>NUCLEOTIDE SEQUENCE [LARGE SCALE GENOMIC DNA]</scope>
    <source>
        <strain evidence="2 3">JCM 11269</strain>
    </source>
</reference>
<evidence type="ECO:0000313" key="3">
    <source>
        <dbReference type="Proteomes" id="UP001501072"/>
    </source>
</evidence>
<dbReference type="Proteomes" id="UP001501072">
    <property type="component" value="Unassembled WGS sequence"/>
</dbReference>
<feature type="transmembrane region" description="Helical" evidence="1">
    <location>
        <begin position="58"/>
        <end position="76"/>
    </location>
</feature>
<dbReference type="RefSeq" id="WP_067391725.1">
    <property type="nucleotide sequence ID" value="NZ_BAAAHU010000045.1"/>
</dbReference>
<comment type="caution">
    <text evidence="2">The sequence shown here is derived from an EMBL/GenBank/DDBJ whole genome shotgun (WGS) entry which is preliminary data.</text>
</comment>
<feature type="transmembrane region" description="Helical" evidence="1">
    <location>
        <begin position="6"/>
        <end position="24"/>
    </location>
</feature>
<gene>
    <name evidence="2" type="ORF">GCM10009564_39910</name>
</gene>
<feature type="transmembrane region" description="Helical" evidence="1">
    <location>
        <begin position="31"/>
        <end position="52"/>
    </location>
</feature>
<keyword evidence="1" id="KW-0812">Transmembrane</keyword>
<name>A0ABN1T3H9_9ACTN</name>
<dbReference type="EMBL" id="BAAAHU010000045">
    <property type="protein sequence ID" value="GAA1013391.1"/>
    <property type="molecule type" value="Genomic_DNA"/>
</dbReference>
<evidence type="ECO:0000256" key="1">
    <source>
        <dbReference type="SAM" id="Phobius"/>
    </source>
</evidence>
<evidence type="ECO:0000313" key="2">
    <source>
        <dbReference type="EMBL" id="GAA1013391.1"/>
    </source>
</evidence>
<keyword evidence="1" id="KW-1133">Transmembrane helix</keyword>